<accession>A0A336LZP2</accession>
<reference evidence="4" key="1">
    <citation type="submission" date="2018-04" db="EMBL/GenBank/DDBJ databases">
        <authorList>
            <person name="Go L.Y."/>
            <person name="Mitchell J.A."/>
        </authorList>
    </citation>
    <scope>NUCLEOTIDE SEQUENCE</scope>
    <source>
        <tissue evidence="4">Whole organism</tissue>
    </source>
</reference>
<dbReference type="VEuPathDB" id="VectorBase:CSON005871"/>
<reference evidence="5" key="2">
    <citation type="submission" date="2018-07" db="EMBL/GenBank/DDBJ databases">
        <authorList>
            <person name="Quirk P.G."/>
            <person name="Krulwich T.A."/>
        </authorList>
    </citation>
    <scope>NUCLEOTIDE SEQUENCE</scope>
</reference>
<dbReference type="EMBL" id="UFQS01000225">
    <property type="protein sequence ID" value="SSX01663.1"/>
    <property type="molecule type" value="Genomic_DNA"/>
</dbReference>
<dbReference type="GO" id="GO:0005737">
    <property type="term" value="C:cytoplasm"/>
    <property type="evidence" value="ECO:0007669"/>
    <property type="project" value="TreeGrafter"/>
</dbReference>
<proteinExistence type="inferred from homology"/>
<organism evidence="5">
    <name type="scientific">Culicoides sonorensis</name>
    <name type="common">Biting midge</name>
    <dbReference type="NCBI Taxonomy" id="179676"/>
    <lineage>
        <taxon>Eukaryota</taxon>
        <taxon>Metazoa</taxon>
        <taxon>Ecdysozoa</taxon>
        <taxon>Arthropoda</taxon>
        <taxon>Hexapoda</taxon>
        <taxon>Insecta</taxon>
        <taxon>Pterygota</taxon>
        <taxon>Neoptera</taxon>
        <taxon>Endopterygota</taxon>
        <taxon>Diptera</taxon>
        <taxon>Nematocera</taxon>
        <taxon>Chironomoidea</taxon>
        <taxon>Ceratopogonidae</taxon>
        <taxon>Ceratopogoninae</taxon>
        <taxon>Culicoides</taxon>
        <taxon>Monoculicoides</taxon>
    </lineage>
</organism>
<evidence type="ECO:0000313" key="5">
    <source>
        <dbReference type="EMBL" id="SSX22043.1"/>
    </source>
</evidence>
<gene>
    <name evidence="5" type="primary">CSON005871</name>
</gene>
<dbReference type="PRINTS" id="PR00080">
    <property type="entry name" value="SDRFAMILY"/>
</dbReference>
<keyword evidence="2" id="KW-0560">Oxidoreductase</keyword>
<evidence type="ECO:0000256" key="1">
    <source>
        <dbReference type="ARBA" id="ARBA00006484"/>
    </source>
</evidence>
<dbReference type="AlphaFoldDB" id="A0A336LZP2"/>
<dbReference type="GO" id="GO:0016616">
    <property type="term" value="F:oxidoreductase activity, acting on the CH-OH group of donors, NAD or NADP as acceptor"/>
    <property type="evidence" value="ECO:0007669"/>
    <property type="project" value="TreeGrafter"/>
</dbReference>
<dbReference type="InterPro" id="IPR036291">
    <property type="entry name" value="NAD(P)-bd_dom_sf"/>
</dbReference>
<dbReference type="PANTHER" id="PTHR44229">
    <property type="entry name" value="15-HYDROXYPROSTAGLANDIN DEHYDROGENASE [NAD(+)]"/>
    <property type="match status" value="1"/>
</dbReference>
<dbReference type="EMBL" id="UFQT01000225">
    <property type="protein sequence ID" value="SSX22043.1"/>
    <property type="molecule type" value="Genomic_DNA"/>
</dbReference>
<dbReference type="PRINTS" id="PR01167">
    <property type="entry name" value="INSADHFAMILY"/>
</dbReference>
<comment type="similarity">
    <text evidence="1 3">Belongs to the short-chain dehydrogenases/reductases (SDR) family.</text>
</comment>
<evidence type="ECO:0000256" key="3">
    <source>
        <dbReference type="RuleBase" id="RU000363"/>
    </source>
</evidence>
<evidence type="ECO:0000256" key="2">
    <source>
        <dbReference type="ARBA" id="ARBA00023002"/>
    </source>
</evidence>
<dbReference type="OMA" id="WECENEI"/>
<dbReference type="InterPro" id="IPR002347">
    <property type="entry name" value="SDR_fam"/>
</dbReference>
<name>A0A336LZP2_CULSO</name>
<sequence>MDFSKIKVLVIGGCGGIGTNICDTLIKHGVKSLGVIDILEENEAHDHFKGFLDKNLKEIKFNYMKCQVFEEDSLRKAFIEIGFEDLDILINAFGIQDERNYKKMIDVNITGVISSTLIGIEMMRKNKQSGIIINIGSVVSYRKMFKSPVYVATKHAVLGFTTSLANQEFYDKTGISFITICPGATKTSMSVPLEILIQNAQFPEFSQAIINERCNFSSQSVEVVGKCVIEAILDNSNGSVWECENEIIRKI</sequence>
<dbReference type="Gene3D" id="3.40.50.720">
    <property type="entry name" value="NAD(P)-binding Rossmann-like Domain"/>
    <property type="match status" value="1"/>
</dbReference>
<dbReference type="InterPro" id="IPR020904">
    <property type="entry name" value="Sc_DH/Rdtase_CS"/>
</dbReference>
<evidence type="ECO:0000313" key="4">
    <source>
        <dbReference type="EMBL" id="SSX01663.1"/>
    </source>
</evidence>
<dbReference type="PROSITE" id="PS00061">
    <property type="entry name" value="ADH_SHORT"/>
    <property type="match status" value="1"/>
</dbReference>
<dbReference type="PANTHER" id="PTHR44229:SF8">
    <property type="entry name" value="ALCOHOL DEHYDROGENASE-RELATED"/>
    <property type="match status" value="1"/>
</dbReference>
<dbReference type="SUPFAM" id="SSF51735">
    <property type="entry name" value="NAD(P)-binding Rossmann-fold domains"/>
    <property type="match status" value="1"/>
</dbReference>
<dbReference type="Pfam" id="PF00106">
    <property type="entry name" value="adh_short"/>
    <property type="match status" value="1"/>
</dbReference>
<protein>
    <submittedName>
        <fullName evidence="5">CSON005871 protein</fullName>
    </submittedName>
</protein>